<feature type="domain" description="GGDEF" evidence="2">
    <location>
        <begin position="196"/>
        <end position="368"/>
    </location>
</feature>
<feature type="transmembrane region" description="Helical" evidence="1">
    <location>
        <begin position="61"/>
        <end position="81"/>
    </location>
</feature>
<feature type="transmembrane region" description="Helical" evidence="1">
    <location>
        <begin position="93"/>
        <end position="111"/>
    </location>
</feature>
<accession>A0A562ZYF8</accession>
<dbReference type="Gene3D" id="3.30.70.270">
    <property type="match status" value="1"/>
</dbReference>
<dbReference type="InterPro" id="IPR043128">
    <property type="entry name" value="Rev_trsase/Diguanyl_cyclase"/>
</dbReference>
<keyword evidence="1" id="KW-0472">Membrane</keyword>
<feature type="transmembrane region" description="Helical" evidence="1">
    <location>
        <begin position="6"/>
        <end position="25"/>
    </location>
</feature>
<evidence type="ECO:0000313" key="3">
    <source>
        <dbReference type="EMBL" id="TWO73214.1"/>
    </source>
</evidence>
<keyword evidence="1" id="KW-0812">Transmembrane</keyword>
<sequence>MAPMDMEAVWLGAFVGAQVLVVFFCAIKANTYRERALLLHAAATLLGVMAVQSMMGRHALLPHAVFLLMLAIAGAQLLELVSHAGALRKARRWLLGASLVVLPLLAVASIFQPWCLPLGTVLWALVTAMLLRRAWPQSQPWAWWLVPGVGALILGSAALVWEAADAETSMTLVVAALLTIWSACIYLATGWRGRLFGETRARIKARNTIDPLTGLATPLVMEERINASRHMLRRYGHPSVLMLVQIENLQALAAEFGAEAAESAVLAAASRVRDALLRDGDVAARLTHARFAVLAEGVATGEAAANVATRILVAGLKEPLAGTTEFLRFRLVMAGVPTEEVPPRLLLNRLGARLDQELQATSERRIVTVGREELVSHLAELTA</sequence>
<evidence type="ECO:0000256" key="1">
    <source>
        <dbReference type="SAM" id="Phobius"/>
    </source>
</evidence>
<dbReference type="InterPro" id="IPR029787">
    <property type="entry name" value="Nucleotide_cyclase"/>
</dbReference>
<dbReference type="EMBL" id="VOBQ01000002">
    <property type="protein sequence ID" value="TWO73214.1"/>
    <property type="molecule type" value="Genomic_DNA"/>
</dbReference>
<dbReference type="AlphaFoldDB" id="A0A562ZYF8"/>
<keyword evidence="1" id="KW-1133">Transmembrane helix</keyword>
<evidence type="ECO:0000313" key="4">
    <source>
        <dbReference type="Proteomes" id="UP000318199"/>
    </source>
</evidence>
<dbReference type="Proteomes" id="UP000318199">
    <property type="component" value="Unassembled WGS sequence"/>
</dbReference>
<reference evidence="3 4" key="1">
    <citation type="submission" date="2019-07" db="EMBL/GenBank/DDBJ databases">
        <title>Caenimonas sedimenti sp. nov., isolated from activated sludge.</title>
        <authorList>
            <person name="Xu J."/>
        </authorList>
    </citation>
    <scope>NUCLEOTIDE SEQUENCE [LARGE SCALE GENOMIC DNA]</scope>
    <source>
        <strain evidence="3 4">HX-9-20</strain>
    </source>
</reference>
<comment type="caution">
    <text evidence="3">The sequence shown here is derived from an EMBL/GenBank/DDBJ whole genome shotgun (WGS) entry which is preliminary data.</text>
</comment>
<proteinExistence type="predicted"/>
<organism evidence="3 4">
    <name type="scientific">Caenimonas sedimenti</name>
    <dbReference type="NCBI Taxonomy" id="2596921"/>
    <lineage>
        <taxon>Bacteria</taxon>
        <taxon>Pseudomonadati</taxon>
        <taxon>Pseudomonadota</taxon>
        <taxon>Betaproteobacteria</taxon>
        <taxon>Burkholderiales</taxon>
        <taxon>Comamonadaceae</taxon>
        <taxon>Caenimonas</taxon>
    </lineage>
</organism>
<dbReference type="RefSeq" id="WP_145890787.1">
    <property type="nucleotide sequence ID" value="NZ_VOBQ01000002.1"/>
</dbReference>
<protein>
    <submittedName>
        <fullName evidence="3">GGDEF domain-containing protein</fullName>
    </submittedName>
</protein>
<evidence type="ECO:0000259" key="2">
    <source>
        <dbReference type="SMART" id="SM00267"/>
    </source>
</evidence>
<dbReference type="SMART" id="SM00267">
    <property type="entry name" value="GGDEF"/>
    <property type="match status" value="1"/>
</dbReference>
<feature type="transmembrane region" description="Helical" evidence="1">
    <location>
        <begin position="142"/>
        <end position="164"/>
    </location>
</feature>
<dbReference type="Pfam" id="PF00990">
    <property type="entry name" value="GGDEF"/>
    <property type="match status" value="1"/>
</dbReference>
<keyword evidence="4" id="KW-1185">Reference proteome</keyword>
<gene>
    <name evidence="3" type="ORF">FN976_02975</name>
</gene>
<dbReference type="InterPro" id="IPR000160">
    <property type="entry name" value="GGDEF_dom"/>
</dbReference>
<name>A0A562ZYF8_9BURK</name>
<feature type="transmembrane region" description="Helical" evidence="1">
    <location>
        <begin position="37"/>
        <end position="55"/>
    </location>
</feature>
<feature type="transmembrane region" description="Helical" evidence="1">
    <location>
        <begin position="170"/>
        <end position="188"/>
    </location>
</feature>
<dbReference type="OrthoDB" id="8889827at2"/>
<dbReference type="SUPFAM" id="SSF55073">
    <property type="entry name" value="Nucleotide cyclase"/>
    <property type="match status" value="1"/>
</dbReference>